<dbReference type="OrthoDB" id="10273847at2759"/>
<gene>
    <name evidence="6" type="ORF">PF001_g8722</name>
    <name evidence="5" type="ORF">PF002_g10835</name>
    <name evidence="4" type="ORF">PF005_g15148</name>
    <name evidence="3" type="ORF">PF006_g15092</name>
    <name evidence="2" type="ORF">PF007_g15769</name>
    <name evidence="1" type="ORF">PF009_g9740</name>
</gene>
<evidence type="ECO:0000313" key="8">
    <source>
        <dbReference type="Proteomes" id="UP000433483"/>
    </source>
</evidence>
<dbReference type="Proteomes" id="UP000437068">
    <property type="component" value="Unassembled WGS sequence"/>
</dbReference>
<accession>A0A6A3F4V1</accession>
<dbReference type="Proteomes" id="UP000441208">
    <property type="component" value="Unassembled WGS sequence"/>
</dbReference>
<dbReference type="EMBL" id="QXGE01000402">
    <property type="protein sequence ID" value="KAE9313480.1"/>
    <property type="molecule type" value="Genomic_DNA"/>
</dbReference>
<sequence length="83" mass="8726">MAVTALCFAFSNLSSGIDIEPVEVFQSSPRALFCVCQAVNFLSLTASCNHRISQGLVSVLTSCAAVDFHAGMIVAPHAPMKVP</sequence>
<dbReference type="EMBL" id="QXFZ01000981">
    <property type="protein sequence ID" value="KAE9099731.1"/>
    <property type="molecule type" value="Genomic_DNA"/>
</dbReference>
<dbReference type="EMBL" id="QXGD01000483">
    <property type="protein sequence ID" value="KAE9237810.1"/>
    <property type="molecule type" value="Genomic_DNA"/>
</dbReference>
<evidence type="ECO:0000313" key="9">
    <source>
        <dbReference type="Proteomes" id="UP000437068"/>
    </source>
</evidence>
<dbReference type="Proteomes" id="UP000440367">
    <property type="component" value="Unassembled WGS sequence"/>
</dbReference>
<evidence type="ECO:0000313" key="3">
    <source>
        <dbReference type="EMBL" id="KAE9133188.1"/>
    </source>
</evidence>
<dbReference type="AlphaFoldDB" id="A0A6A3F4V1"/>
<name>A0A6A3F4V1_9STRA</name>
<reference evidence="7 8" key="1">
    <citation type="submission" date="2018-08" db="EMBL/GenBank/DDBJ databases">
        <title>Genomic investigation of the strawberry pathogen Phytophthora fragariae indicates pathogenicity is determined by transcriptional variation in three key races.</title>
        <authorList>
            <person name="Adams T.M."/>
            <person name="Armitage A.D."/>
            <person name="Sobczyk M.K."/>
            <person name="Bates H.J."/>
            <person name="Dunwell J.M."/>
            <person name="Nellist C.F."/>
            <person name="Harrison R.J."/>
        </authorList>
    </citation>
    <scope>NUCLEOTIDE SEQUENCE [LARGE SCALE GENOMIC DNA]</scope>
    <source>
        <strain evidence="6 9">A4</strain>
        <strain evidence="5 10">BC-1</strain>
        <strain evidence="4 8">NOV-27</strain>
        <strain evidence="3 11">NOV-5</strain>
        <strain evidence="2 12">NOV-71</strain>
        <strain evidence="1 7">NOV-9</strain>
    </source>
</reference>
<evidence type="ECO:0000313" key="12">
    <source>
        <dbReference type="Proteomes" id="UP000441208"/>
    </source>
</evidence>
<proteinExistence type="predicted"/>
<evidence type="ECO:0000313" key="10">
    <source>
        <dbReference type="Proteomes" id="UP000440367"/>
    </source>
</evidence>
<protein>
    <submittedName>
        <fullName evidence="1">Uncharacterized protein</fullName>
    </submittedName>
</protein>
<comment type="caution">
    <text evidence="1">The sequence shown here is derived from an EMBL/GenBank/DDBJ whole genome shotgun (WGS) entry which is preliminary data.</text>
</comment>
<keyword evidence="8" id="KW-1185">Reference proteome</keyword>
<organism evidence="1 7">
    <name type="scientific">Phytophthora fragariae</name>
    <dbReference type="NCBI Taxonomy" id="53985"/>
    <lineage>
        <taxon>Eukaryota</taxon>
        <taxon>Sar</taxon>
        <taxon>Stramenopiles</taxon>
        <taxon>Oomycota</taxon>
        <taxon>Peronosporomycetes</taxon>
        <taxon>Peronosporales</taxon>
        <taxon>Peronosporaceae</taxon>
        <taxon>Phytophthora</taxon>
    </lineage>
</organism>
<dbReference type="EMBL" id="QXGB01000927">
    <property type="protein sequence ID" value="KAE9200950.1"/>
    <property type="molecule type" value="Genomic_DNA"/>
</dbReference>
<evidence type="ECO:0000313" key="11">
    <source>
        <dbReference type="Proteomes" id="UP000440732"/>
    </source>
</evidence>
<evidence type="ECO:0000313" key="7">
    <source>
        <dbReference type="Proteomes" id="UP000429523"/>
    </source>
</evidence>
<evidence type="ECO:0000313" key="5">
    <source>
        <dbReference type="EMBL" id="KAE9237810.1"/>
    </source>
</evidence>
<dbReference type="Proteomes" id="UP000429523">
    <property type="component" value="Unassembled WGS sequence"/>
</dbReference>
<evidence type="ECO:0000313" key="6">
    <source>
        <dbReference type="EMBL" id="KAE9313480.1"/>
    </source>
</evidence>
<dbReference type="Proteomes" id="UP000440732">
    <property type="component" value="Unassembled WGS sequence"/>
</dbReference>
<evidence type="ECO:0000313" key="1">
    <source>
        <dbReference type="EMBL" id="KAE8940442.1"/>
    </source>
</evidence>
<dbReference type="Proteomes" id="UP000433483">
    <property type="component" value="Unassembled WGS sequence"/>
</dbReference>
<evidence type="ECO:0000313" key="4">
    <source>
        <dbReference type="EMBL" id="KAE9200950.1"/>
    </source>
</evidence>
<evidence type="ECO:0000313" key="2">
    <source>
        <dbReference type="EMBL" id="KAE9099731.1"/>
    </source>
</evidence>
<dbReference type="EMBL" id="QXGF01000424">
    <property type="protein sequence ID" value="KAE8940442.1"/>
    <property type="molecule type" value="Genomic_DNA"/>
</dbReference>
<dbReference type="EMBL" id="QXGA01000980">
    <property type="protein sequence ID" value="KAE9133188.1"/>
    <property type="molecule type" value="Genomic_DNA"/>
</dbReference>